<comment type="caution">
    <text evidence="3">The sequence shown here is derived from an EMBL/GenBank/DDBJ whole genome shotgun (WGS) entry which is preliminary data.</text>
</comment>
<evidence type="ECO:0000259" key="1">
    <source>
        <dbReference type="Pfam" id="PF01408"/>
    </source>
</evidence>
<proteinExistence type="predicted"/>
<sequence length="313" mass="33646">MVGTGGIGRVHLANVNKIEQAQLVAVCDVNEASVAEICETYGVAGYMDYEAMLAAEQLDALFICVPPFAQGTLVEQAAARGIHLLVEKPIGLAMEEVEHKLKAIQDAQILTSTGYCLRYLDIVAQAKAYLANKTIAMVRGHYLTSFVQTPWWREQAKSGGQLVEQATHTLDMMRYLVGDVSKVYANAALRVMEDVPGLDIPDVTSVSLAFSSGAIGTLDTTFTQPDHRTGVEVLGKGFRLQISSRDLTIVDAEGTHSYSSTLDFYLAQDAAFIRAVATGDETLILAPYAQALQTLKVTLAANESAKSGSPVTL</sequence>
<dbReference type="Pfam" id="PF22725">
    <property type="entry name" value="GFO_IDH_MocA_C3"/>
    <property type="match status" value="1"/>
</dbReference>
<evidence type="ECO:0000259" key="2">
    <source>
        <dbReference type="Pfam" id="PF22725"/>
    </source>
</evidence>
<dbReference type="InterPro" id="IPR055170">
    <property type="entry name" value="GFO_IDH_MocA-like_dom"/>
</dbReference>
<evidence type="ECO:0000313" key="3">
    <source>
        <dbReference type="EMBL" id="RNB87412.1"/>
    </source>
</evidence>
<dbReference type="Pfam" id="PF01408">
    <property type="entry name" value="GFO_IDH_MocA"/>
    <property type="match status" value="1"/>
</dbReference>
<dbReference type="PANTHER" id="PTHR43249:SF1">
    <property type="entry name" value="D-GLUCOSIDE 3-DEHYDROGENASE"/>
    <property type="match status" value="1"/>
</dbReference>
<dbReference type="OrthoDB" id="9815825at2"/>
<feature type="domain" description="GFO/IDH/MocA-like oxidoreductase" evidence="2">
    <location>
        <begin position="135"/>
        <end position="236"/>
    </location>
</feature>
<feature type="domain" description="Gfo/Idh/MocA-like oxidoreductase N-terminal" evidence="1">
    <location>
        <begin position="1"/>
        <end position="112"/>
    </location>
</feature>
<accession>A0A3M8DH40</accession>
<name>A0A3M8DH40_9BACL</name>
<protein>
    <submittedName>
        <fullName evidence="3">Gfo/Idh/MocA family oxidoreductase</fullName>
    </submittedName>
</protein>
<dbReference type="AlphaFoldDB" id="A0A3M8DH40"/>
<dbReference type="Gene3D" id="3.40.50.720">
    <property type="entry name" value="NAD(P)-binding Rossmann-like Domain"/>
    <property type="match status" value="1"/>
</dbReference>
<dbReference type="SUPFAM" id="SSF51735">
    <property type="entry name" value="NAD(P)-binding Rossmann-fold domains"/>
    <property type="match status" value="1"/>
</dbReference>
<dbReference type="Gene3D" id="3.30.360.10">
    <property type="entry name" value="Dihydrodipicolinate Reductase, domain 2"/>
    <property type="match status" value="1"/>
</dbReference>
<organism evidence="3 4">
    <name type="scientific">Brevibacillus fluminis</name>
    <dbReference type="NCBI Taxonomy" id="511487"/>
    <lineage>
        <taxon>Bacteria</taxon>
        <taxon>Bacillati</taxon>
        <taxon>Bacillota</taxon>
        <taxon>Bacilli</taxon>
        <taxon>Bacillales</taxon>
        <taxon>Paenibacillaceae</taxon>
        <taxon>Brevibacillus</taxon>
    </lineage>
</organism>
<dbReference type="EMBL" id="RHHQ01000012">
    <property type="protein sequence ID" value="RNB87412.1"/>
    <property type="molecule type" value="Genomic_DNA"/>
</dbReference>
<evidence type="ECO:0000313" key="4">
    <source>
        <dbReference type="Proteomes" id="UP000271031"/>
    </source>
</evidence>
<dbReference type="PANTHER" id="PTHR43249">
    <property type="entry name" value="UDP-N-ACETYL-2-AMINO-2-DEOXY-D-GLUCURONATE OXIDASE"/>
    <property type="match status" value="1"/>
</dbReference>
<gene>
    <name evidence="3" type="ORF">EDM56_17305</name>
</gene>
<reference evidence="3 4" key="1">
    <citation type="submission" date="2018-10" db="EMBL/GenBank/DDBJ databases">
        <title>Phylogenomics of Brevibacillus.</title>
        <authorList>
            <person name="Dunlap C."/>
        </authorList>
    </citation>
    <scope>NUCLEOTIDE SEQUENCE [LARGE SCALE GENOMIC DNA]</scope>
    <source>
        <strain evidence="3 4">JCM 15716</strain>
    </source>
</reference>
<keyword evidence="4" id="KW-1185">Reference proteome</keyword>
<dbReference type="InterPro" id="IPR036291">
    <property type="entry name" value="NAD(P)-bd_dom_sf"/>
</dbReference>
<dbReference type="InterPro" id="IPR000683">
    <property type="entry name" value="Gfo/Idh/MocA-like_OxRdtase_N"/>
</dbReference>
<dbReference type="SUPFAM" id="SSF55347">
    <property type="entry name" value="Glyceraldehyde-3-phosphate dehydrogenase-like, C-terminal domain"/>
    <property type="match status" value="1"/>
</dbReference>
<dbReference type="InterPro" id="IPR052515">
    <property type="entry name" value="Gfo/Idh/MocA_Oxidoreductase"/>
</dbReference>
<dbReference type="Proteomes" id="UP000271031">
    <property type="component" value="Unassembled WGS sequence"/>
</dbReference>
<dbReference type="GO" id="GO:0000166">
    <property type="term" value="F:nucleotide binding"/>
    <property type="evidence" value="ECO:0007669"/>
    <property type="project" value="InterPro"/>
</dbReference>